<keyword evidence="3 8" id="KW-0436">Ligase</keyword>
<gene>
    <name evidence="8" type="primary">tilS</name>
    <name evidence="10" type="ORF">JCM19294_511</name>
</gene>
<organism evidence="10 11">
    <name type="scientific">Nonlabens tegetincola</name>
    <dbReference type="NCBI Taxonomy" id="323273"/>
    <lineage>
        <taxon>Bacteria</taxon>
        <taxon>Pseudomonadati</taxon>
        <taxon>Bacteroidota</taxon>
        <taxon>Flavobacteriia</taxon>
        <taxon>Flavobacteriales</taxon>
        <taxon>Flavobacteriaceae</taxon>
        <taxon>Nonlabens</taxon>
    </lineage>
</organism>
<reference evidence="10" key="1">
    <citation type="journal article" date="2014" name="Genome Announc.">
        <title>Draft Genome Sequences of Marine Flavobacterium Nonlabens Strains NR17, NR24, NR27, NR32, NR33, and Ara13.</title>
        <authorList>
            <person name="Nakanishi M."/>
            <person name="Meirelles P."/>
            <person name="Suzuki R."/>
            <person name="Takatani N."/>
            <person name="Mino S."/>
            <person name="Suda W."/>
            <person name="Oshima K."/>
            <person name="Hattori M."/>
            <person name="Ohkuma M."/>
            <person name="Hosokawa M."/>
            <person name="Miyashita K."/>
            <person name="Thompson F.L."/>
            <person name="Niwa A."/>
            <person name="Sawabe T."/>
            <person name="Sawabe T."/>
        </authorList>
    </citation>
    <scope>NUCLEOTIDE SEQUENCE [LARGE SCALE GENOMIC DNA]</scope>
    <source>
        <strain evidence="10">JCM 19294</strain>
    </source>
</reference>
<dbReference type="InterPro" id="IPR012796">
    <property type="entry name" value="Lysidine-tRNA-synth_C"/>
</dbReference>
<dbReference type="CDD" id="cd01992">
    <property type="entry name" value="TilS_N"/>
    <property type="match status" value="1"/>
</dbReference>
<evidence type="ECO:0000256" key="7">
    <source>
        <dbReference type="ARBA" id="ARBA00048539"/>
    </source>
</evidence>
<dbReference type="GO" id="GO:0005524">
    <property type="term" value="F:ATP binding"/>
    <property type="evidence" value="ECO:0007669"/>
    <property type="project" value="UniProtKB-UniRule"/>
</dbReference>
<dbReference type="Pfam" id="PF11734">
    <property type="entry name" value="TilS_C"/>
    <property type="match status" value="1"/>
</dbReference>
<keyword evidence="6 8" id="KW-0067">ATP-binding</keyword>
<keyword evidence="2 8" id="KW-0963">Cytoplasm</keyword>
<keyword evidence="4 8" id="KW-0819">tRNA processing</keyword>
<dbReference type="GO" id="GO:0032267">
    <property type="term" value="F:tRNA(Ile)-lysidine synthase activity"/>
    <property type="evidence" value="ECO:0007669"/>
    <property type="project" value="UniProtKB-EC"/>
</dbReference>
<dbReference type="InterPro" id="IPR014729">
    <property type="entry name" value="Rossmann-like_a/b/a_fold"/>
</dbReference>
<evidence type="ECO:0000256" key="1">
    <source>
        <dbReference type="ARBA" id="ARBA00004496"/>
    </source>
</evidence>
<dbReference type="PROSITE" id="PS51257">
    <property type="entry name" value="PROKAR_LIPOPROTEIN"/>
    <property type="match status" value="1"/>
</dbReference>
<dbReference type="GO" id="GO:0005737">
    <property type="term" value="C:cytoplasm"/>
    <property type="evidence" value="ECO:0007669"/>
    <property type="project" value="UniProtKB-SubCell"/>
</dbReference>
<feature type="domain" description="Lysidine-tRNA(Ile) synthetase C-terminal" evidence="9">
    <location>
        <begin position="367"/>
        <end position="440"/>
    </location>
</feature>
<dbReference type="AlphaFoldDB" id="A0A090Q1Z0"/>
<dbReference type="Pfam" id="PF01171">
    <property type="entry name" value="ATP_bind_3"/>
    <property type="match status" value="1"/>
</dbReference>
<proteinExistence type="inferred from homology"/>
<evidence type="ECO:0000259" key="9">
    <source>
        <dbReference type="SMART" id="SM00977"/>
    </source>
</evidence>
<dbReference type="PANTHER" id="PTHR43033">
    <property type="entry name" value="TRNA(ILE)-LYSIDINE SYNTHASE-RELATED"/>
    <property type="match status" value="1"/>
</dbReference>
<evidence type="ECO:0000313" key="10">
    <source>
        <dbReference type="EMBL" id="GAK97005.1"/>
    </source>
</evidence>
<evidence type="ECO:0000313" key="11">
    <source>
        <dbReference type="Proteomes" id="UP000029221"/>
    </source>
</evidence>
<dbReference type="GO" id="GO:0006400">
    <property type="term" value="P:tRNA modification"/>
    <property type="evidence" value="ECO:0007669"/>
    <property type="project" value="UniProtKB-UniRule"/>
</dbReference>
<dbReference type="RefSeq" id="WP_042278562.1">
    <property type="nucleotide sequence ID" value="NZ_BBML01000004.1"/>
</dbReference>
<comment type="caution">
    <text evidence="10">The sequence shown here is derived from an EMBL/GenBank/DDBJ whole genome shotgun (WGS) entry which is preliminary data.</text>
</comment>
<comment type="domain">
    <text evidence="8">The N-terminal region contains the highly conserved SGGXDS motif, predicted to be a P-loop motif involved in ATP binding.</text>
</comment>
<dbReference type="PANTHER" id="PTHR43033:SF1">
    <property type="entry name" value="TRNA(ILE)-LYSIDINE SYNTHASE-RELATED"/>
    <property type="match status" value="1"/>
</dbReference>
<keyword evidence="5 8" id="KW-0547">Nucleotide-binding</keyword>
<keyword evidence="11" id="KW-1185">Reference proteome</keyword>
<dbReference type="SMART" id="SM00977">
    <property type="entry name" value="TilS_C"/>
    <property type="match status" value="1"/>
</dbReference>
<evidence type="ECO:0000256" key="2">
    <source>
        <dbReference type="ARBA" id="ARBA00022490"/>
    </source>
</evidence>
<dbReference type="SUPFAM" id="SSF52402">
    <property type="entry name" value="Adenine nucleotide alpha hydrolases-like"/>
    <property type="match status" value="1"/>
</dbReference>
<evidence type="ECO:0000256" key="4">
    <source>
        <dbReference type="ARBA" id="ARBA00022694"/>
    </source>
</evidence>
<dbReference type="NCBIfam" id="TIGR02432">
    <property type="entry name" value="lysidine_TilS_N"/>
    <property type="match status" value="1"/>
</dbReference>
<dbReference type="Proteomes" id="UP000029221">
    <property type="component" value="Unassembled WGS sequence"/>
</dbReference>
<dbReference type="STRING" id="319236.BST91_03905"/>
<dbReference type="eggNOG" id="COG0037">
    <property type="taxonomic scope" value="Bacteria"/>
</dbReference>
<evidence type="ECO:0000256" key="8">
    <source>
        <dbReference type="HAMAP-Rule" id="MF_01161"/>
    </source>
</evidence>
<name>A0A090Q1Z0_9FLAO</name>
<evidence type="ECO:0000256" key="6">
    <source>
        <dbReference type="ARBA" id="ARBA00022840"/>
    </source>
</evidence>
<evidence type="ECO:0000256" key="3">
    <source>
        <dbReference type="ARBA" id="ARBA00022598"/>
    </source>
</evidence>
<dbReference type="InterPro" id="IPR012094">
    <property type="entry name" value="tRNA_Ile_lys_synt"/>
</dbReference>
<dbReference type="EMBL" id="BBML01000004">
    <property type="protein sequence ID" value="GAK97005.1"/>
    <property type="molecule type" value="Genomic_DNA"/>
</dbReference>
<protein>
    <recommendedName>
        <fullName evidence="8">tRNA(Ile)-lysidine synthase</fullName>
        <ecNumber evidence="8">6.3.4.19</ecNumber>
    </recommendedName>
    <alternativeName>
        <fullName evidence="8">tRNA(Ile)-2-lysyl-cytidine synthase</fullName>
    </alternativeName>
    <alternativeName>
        <fullName evidence="8">tRNA(Ile)-lysidine synthetase</fullName>
    </alternativeName>
</protein>
<comment type="subcellular location">
    <subcellularLocation>
        <location evidence="1 8">Cytoplasm</location>
    </subcellularLocation>
</comment>
<comment type="function">
    <text evidence="8">Ligates lysine onto the cytidine present at position 34 of the AUA codon-specific tRNA(Ile) that contains the anticodon CAU, in an ATP-dependent manner. Cytidine is converted to lysidine, thus changing the amino acid specificity of the tRNA from methionine to isoleucine.</text>
</comment>
<dbReference type="NCBIfam" id="TIGR02433">
    <property type="entry name" value="lysidine_TilS_C"/>
    <property type="match status" value="1"/>
</dbReference>
<accession>A0A090Q1Z0</accession>
<dbReference type="InterPro" id="IPR012795">
    <property type="entry name" value="tRNA_Ile_lys_synt_N"/>
</dbReference>
<dbReference type="EC" id="6.3.4.19" evidence="8"/>
<dbReference type="Gene3D" id="3.40.50.620">
    <property type="entry name" value="HUPs"/>
    <property type="match status" value="1"/>
</dbReference>
<evidence type="ECO:0000256" key="5">
    <source>
        <dbReference type="ARBA" id="ARBA00022741"/>
    </source>
</evidence>
<dbReference type="InterPro" id="IPR011063">
    <property type="entry name" value="TilS/TtcA_N"/>
</dbReference>
<feature type="binding site" evidence="8">
    <location>
        <begin position="26"/>
        <end position="31"/>
    </location>
    <ligand>
        <name>ATP</name>
        <dbReference type="ChEBI" id="CHEBI:30616"/>
    </ligand>
</feature>
<dbReference type="HAMAP" id="MF_01161">
    <property type="entry name" value="tRNA_Ile_lys_synt"/>
    <property type="match status" value="1"/>
</dbReference>
<comment type="similarity">
    <text evidence="8">Belongs to the tRNA(Ile)-lysidine synthase family.</text>
</comment>
<comment type="catalytic activity">
    <reaction evidence="7 8">
        <text>cytidine(34) in tRNA(Ile2) + L-lysine + ATP = lysidine(34) in tRNA(Ile2) + AMP + diphosphate + H(+)</text>
        <dbReference type="Rhea" id="RHEA:43744"/>
        <dbReference type="Rhea" id="RHEA-COMP:10625"/>
        <dbReference type="Rhea" id="RHEA-COMP:10670"/>
        <dbReference type="ChEBI" id="CHEBI:15378"/>
        <dbReference type="ChEBI" id="CHEBI:30616"/>
        <dbReference type="ChEBI" id="CHEBI:32551"/>
        <dbReference type="ChEBI" id="CHEBI:33019"/>
        <dbReference type="ChEBI" id="CHEBI:82748"/>
        <dbReference type="ChEBI" id="CHEBI:83665"/>
        <dbReference type="ChEBI" id="CHEBI:456215"/>
        <dbReference type="EC" id="6.3.4.19"/>
    </reaction>
</comment>
<dbReference type="SUPFAM" id="SSF56037">
    <property type="entry name" value="PheT/TilS domain"/>
    <property type="match status" value="1"/>
</dbReference>
<sequence>MLQDFKQHIQTEFPELLNASLLIAVSGGCDSMVLWDLIHRSGLNYGVTHCNFLLRDNESDKDQELVVNKAQELGVVCHTTSFNTQEFMKQQNMAVQEAARKLRYDYFYAMCREFNYDYILTAHHLDDQIETFFMHLNRGAGLNGLTGIPDRNNKIRRPLLIFSRERIENYATKNQVEYREDASNNQNNYLRNQLRNLVLPQLYKTLPQLRENLPKVLVNLKASKQLQDDAVSRFRESVITQVQDEIHFSVKALKFYHQAGLYLYEVVNQYTAVNYDELMQFMNSPSGKRLELGAYQLWRDREYFKLIPAPKKLEFDVSMPIGNSKVETEIGTFELEIRSVNNPLELVKNEASKNNLFLDAELIVAPLKITNWKAGDKLQPFGMNGKSQLVSDILTNYKVSTFEKPNVPVLRYLGHLLWVIGYRNSIHFPVTSSTKKLLKITFHS</sequence>